<organism evidence="3 4">
    <name type="scientific">Ophiocordyceps polyrhachis-furcata BCC 54312</name>
    <dbReference type="NCBI Taxonomy" id="1330021"/>
    <lineage>
        <taxon>Eukaryota</taxon>
        <taxon>Fungi</taxon>
        <taxon>Dikarya</taxon>
        <taxon>Ascomycota</taxon>
        <taxon>Pezizomycotina</taxon>
        <taxon>Sordariomycetes</taxon>
        <taxon>Hypocreomycetidae</taxon>
        <taxon>Hypocreales</taxon>
        <taxon>Ophiocordycipitaceae</taxon>
        <taxon>Ophiocordyceps</taxon>
    </lineage>
</organism>
<dbReference type="EMBL" id="LKCN02000016">
    <property type="protein sequence ID" value="RCI09213.1"/>
    <property type="molecule type" value="Genomic_DNA"/>
</dbReference>
<keyword evidence="2" id="KW-0472">Membrane</keyword>
<evidence type="ECO:0000313" key="3">
    <source>
        <dbReference type="EMBL" id="RCI09213.1"/>
    </source>
</evidence>
<sequence>MLAHGHESERRGGEEEDEEEAHATPSHANPATGWSGLWAFFVLFLFVVPGRRGGGGGGEGGGDEEG</sequence>
<evidence type="ECO:0000313" key="4">
    <source>
        <dbReference type="Proteomes" id="UP000253664"/>
    </source>
</evidence>
<name>A0A367L446_9HYPO</name>
<keyword evidence="2" id="KW-1133">Transmembrane helix</keyword>
<reference evidence="3 4" key="1">
    <citation type="journal article" date="2015" name="BMC Genomics">
        <title>Insights from the genome of Ophiocordyceps polyrhachis-furcata to pathogenicity and host specificity in insect fungi.</title>
        <authorList>
            <person name="Wichadakul D."/>
            <person name="Kobmoo N."/>
            <person name="Ingsriswang S."/>
            <person name="Tangphatsornruang S."/>
            <person name="Chantasingh D."/>
            <person name="Luangsa-ard J.J."/>
            <person name="Eurwilaichitr L."/>
        </authorList>
    </citation>
    <scope>NUCLEOTIDE SEQUENCE [LARGE SCALE GENOMIC DNA]</scope>
    <source>
        <strain evidence="3 4">BCC 54312</strain>
    </source>
</reference>
<evidence type="ECO:0000256" key="2">
    <source>
        <dbReference type="SAM" id="Phobius"/>
    </source>
</evidence>
<keyword evidence="4" id="KW-1185">Reference proteome</keyword>
<protein>
    <submittedName>
        <fullName evidence="3">Uncharacterized protein</fullName>
    </submittedName>
</protein>
<gene>
    <name evidence="3" type="ORF">L249_1525</name>
</gene>
<dbReference type="Proteomes" id="UP000253664">
    <property type="component" value="Unassembled WGS sequence"/>
</dbReference>
<feature type="transmembrane region" description="Helical" evidence="2">
    <location>
        <begin position="31"/>
        <end position="48"/>
    </location>
</feature>
<accession>A0A367L446</accession>
<dbReference type="AlphaFoldDB" id="A0A367L446"/>
<proteinExistence type="predicted"/>
<feature type="compositionally biased region" description="Basic and acidic residues" evidence="1">
    <location>
        <begin position="1"/>
        <end position="13"/>
    </location>
</feature>
<evidence type="ECO:0000256" key="1">
    <source>
        <dbReference type="SAM" id="MobiDB-lite"/>
    </source>
</evidence>
<keyword evidence="2" id="KW-0812">Transmembrane</keyword>
<comment type="caution">
    <text evidence="3">The sequence shown here is derived from an EMBL/GenBank/DDBJ whole genome shotgun (WGS) entry which is preliminary data.</text>
</comment>
<feature type="region of interest" description="Disordered" evidence="1">
    <location>
        <begin position="1"/>
        <end position="30"/>
    </location>
</feature>